<comment type="caution">
    <text evidence="1">The sequence shown here is derived from an EMBL/GenBank/DDBJ whole genome shotgun (WGS) entry which is preliminary data.</text>
</comment>
<protein>
    <recommendedName>
        <fullName evidence="3">FAR1 domain-containing protein</fullName>
    </recommendedName>
</protein>
<name>A0ABQ4ZQL0_9ASTR</name>
<proteinExistence type="predicted"/>
<accession>A0ABQ4ZQL0</accession>
<evidence type="ECO:0000313" key="2">
    <source>
        <dbReference type="Proteomes" id="UP001151760"/>
    </source>
</evidence>
<dbReference type="Proteomes" id="UP001151760">
    <property type="component" value="Unassembled WGS sequence"/>
</dbReference>
<dbReference type="EMBL" id="BQNB010011506">
    <property type="protein sequence ID" value="GJS91447.1"/>
    <property type="molecule type" value="Genomic_DNA"/>
</dbReference>
<keyword evidence="2" id="KW-1185">Reference proteome</keyword>
<organism evidence="1 2">
    <name type="scientific">Tanacetum coccineum</name>
    <dbReference type="NCBI Taxonomy" id="301880"/>
    <lineage>
        <taxon>Eukaryota</taxon>
        <taxon>Viridiplantae</taxon>
        <taxon>Streptophyta</taxon>
        <taxon>Embryophyta</taxon>
        <taxon>Tracheophyta</taxon>
        <taxon>Spermatophyta</taxon>
        <taxon>Magnoliopsida</taxon>
        <taxon>eudicotyledons</taxon>
        <taxon>Gunneridae</taxon>
        <taxon>Pentapetalae</taxon>
        <taxon>asterids</taxon>
        <taxon>campanulids</taxon>
        <taxon>Asterales</taxon>
        <taxon>Asteraceae</taxon>
        <taxon>Asteroideae</taxon>
        <taxon>Anthemideae</taxon>
        <taxon>Anthemidinae</taxon>
        <taxon>Tanacetum</taxon>
    </lineage>
</organism>
<evidence type="ECO:0000313" key="1">
    <source>
        <dbReference type="EMBL" id="GJS91447.1"/>
    </source>
</evidence>
<evidence type="ECO:0008006" key="3">
    <source>
        <dbReference type="Google" id="ProtNLM"/>
    </source>
</evidence>
<reference evidence="1" key="1">
    <citation type="journal article" date="2022" name="Int. J. Mol. Sci.">
        <title>Draft Genome of Tanacetum Coccineum: Genomic Comparison of Closely Related Tanacetum-Family Plants.</title>
        <authorList>
            <person name="Yamashiro T."/>
            <person name="Shiraishi A."/>
            <person name="Nakayama K."/>
            <person name="Satake H."/>
        </authorList>
    </citation>
    <scope>NUCLEOTIDE SEQUENCE</scope>
</reference>
<gene>
    <name evidence="1" type="ORF">Tco_0774083</name>
</gene>
<sequence length="236" mass="26720">MFNGSSSISSLESEEKAHHNLRRISVSEERTRIMMIELVSVDNSLLTPWTLSLNEDPKILVGTSKAKNQRMTKSLLDSIQVSEQSSVLQNSVLFDVVDESFGPSDTALTSLTEEIVAYEHESDETQATKNVSLVRGTLYDSVDDCIVAYMKYVAEAGFVVRKPCQKRLRSGVVKQKCLVCNKKAKQQEVPNRFEDQEQFVVQQVVIVQEEVVVQEKEDLVQDEKELIQEEEGLFQE</sequence>
<reference evidence="1" key="2">
    <citation type="submission" date="2022-01" db="EMBL/GenBank/DDBJ databases">
        <authorList>
            <person name="Yamashiro T."/>
            <person name="Shiraishi A."/>
            <person name="Satake H."/>
            <person name="Nakayama K."/>
        </authorList>
    </citation>
    <scope>NUCLEOTIDE SEQUENCE</scope>
</reference>